<reference evidence="8" key="1">
    <citation type="submission" date="2020-11" db="EMBL/GenBank/DDBJ databases">
        <authorList>
            <person name="Tran Van P."/>
        </authorList>
    </citation>
    <scope>NUCLEOTIDE SEQUENCE</scope>
</reference>
<dbReference type="GO" id="GO:0005634">
    <property type="term" value="C:nucleus"/>
    <property type="evidence" value="ECO:0007669"/>
    <property type="project" value="UniProtKB-SubCell"/>
</dbReference>
<evidence type="ECO:0000313" key="8">
    <source>
        <dbReference type="EMBL" id="CAD7194387.1"/>
    </source>
</evidence>
<evidence type="ECO:0000256" key="1">
    <source>
        <dbReference type="ARBA" id="ARBA00004123"/>
    </source>
</evidence>
<dbReference type="SMART" id="SM00185">
    <property type="entry name" value="ARM"/>
    <property type="match status" value="8"/>
</dbReference>
<evidence type="ECO:0000256" key="5">
    <source>
        <dbReference type="ARBA" id="ARBA00022737"/>
    </source>
</evidence>
<dbReference type="FunFam" id="1.25.10.10:FF:000070">
    <property type="entry name" value="armadillo repeat-containing protein 8 isoform X1"/>
    <property type="match status" value="1"/>
</dbReference>
<dbReference type="PANTHER" id="PTHR15651">
    <property type="entry name" value="ARMADILLO REPEAT-CONTAINING PROTEIN 8"/>
    <property type="match status" value="1"/>
</dbReference>
<keyword evidence="5" id="KW-0677">Repeat</keyword>
<dbReference type="GO" id="GO:0043161">
    <property type="term" value="P:proteasome-mediated ubiquitin-dependent protein catabolic process"/>
    <property type="evidence" value="ECO:0007669"/>
    <property type="project" value="TreeGrafter"/>
</dbReference>
<dbReference type="Gene3D" id="1.25.10.10">
    <property type="entry name" value="Leucine-rich Repeat Variant"/>
    <property type="match status" value="2"/>
</dbReference>
<dbReference type="InterPro" id="IPR016024">
    <property type="entry name" value="ARM-type_fold"/>
</dbReference>
<evidence type="ECO:0000256" key="6">
    <source>
        <dbReference type="ARBA" id="ARBA00023242"/>
    </source>
</evidence>
<dbReference type="InterPro" id="IPR011989">
    <property type="entry name" value="ARM-like"/>
</dbReference>
<evidence type="ECO:0000256" key="7">
    <source>
        <dbReference type="PROSITE-ProRule" id="PRU00259"/>
    </source>
</evidence>
<evidence type="ECO:0000256" key="4">
    <source>
        <dbReference type="ARBA" id="ARBA00022490"/>
    </source>
</evidence>
<dbReference type="Pfam" id="PF02985">
    <property type="entry name" value="HEAT"/>
    <property type="match status" value="1"/>
</dbReference>
<proteinExistence type="predicted"/>
<accession>A0A7R8V9U0</accession>
<dbReference type="AlphaFoldDB" id="A0A7R8V9U0"/>
<keyword evidence="6" id="KW-0539">Nucleus</keyword>
<evidence type="ECO:0000256" key="3">
    <source>
        <dbReference type="ARBA" id="ARBA00013746"/>
    </source>
</evidence>
<keyword evidence="4" id="KW-0963">Cytoplasm</keyword>
<dbReference type="GO" id="GO:0034657">
    <property type="term" value="C:GID complex"/>
    <property type="evidence" value="ECO:0007669"/>
    <property type="project" value="TreeGrafter"/>
</dbReference>
<comment type="subcellular location">
    <subcellularLocation>
        <location evidence="2">Cytoplasm</location>
    </subcellularLocation>
    <subcellularLocation>
        <location evidence="1">Nucleus</location>
    </subcellularLocation>
</comment>
<name>A0A7R8V9U0_TIMDO</name>
<dbReference type="PROSITE" id="PS50176">
    <property type="entry name" value="ARM_REPEAT"/>
    <property type="match status" value="1"/>
</dbReference>
<sequence>MLHMARFGLTVVQLDALATRHEIGNFLLVDPRPDIESDLTKLARPSDQIMQSVGPLNDVLKVFHRARQRVASPYSQHISPVASLVLTDSSQLTADGFEKLPYQIMYPYTGPNDLQKHLDIILQMIEDPPNFKSVKREEQGRKCLKMDVESSRSYIDELYSPEPDKCMEAIVCLKNSVIGSNRQKGSVITQGVVPRLLKLLGDASFPVQIKVEATITLGSLAKGTEDHVKSLVGLGVVPVLINGLVSEEAKLVESSLCCLRTIFEYPCAPVDLIYRDDHLPLHLLNLVPHSVSNQVSVTTILKAACKTAENQNLLCGQGAVQTLAALLCSPHYKVQMPCLLCIANMCYKNNKVSGEVASSSFGGKSVPDLLVCLMARDKPSEMQMAAAKCVTYMHRAGALSAEDPKILFKTLPCLVRLCKKDRPWEERVSAAETLAYLTEVDTELQRLASISNHLVPTLAEFLRYQPDTPPDPSQKQIKIAQDLMQAAFKAFASLGANDEDIRKKIIDTDNLMDHIVNGLQDSSPEVCLSAVRCLHSLSRSVQQLRTTFQDHSVWRPLMQLLQGASDDILTVASSTLCNLLLEFSPSKEPILESGAVDLLCGLTRCKEPALRLNGIWALMIFRLLSDPEVDVLMKTLGLLRNLLSTKPHIDHIMGLHGNQIMQAVVLILEGNHGAEVKEQALCILANIGDGETAKEYIMANEDVLKKLTDYMVHSNVKLQVAAIFCISNLVWREEPGAGERQARLREMGVYKLLQQLIATQDTLLFDKVKTAMTQFSDS</sequence>
<dbReference type="Pfam" id="PF00514">
    <property type="entry name" value="Arm"/>
    <property type="match status" value="1"/>
</dbReference>
<dbReference type="InterPro" id="IPR038739">
    <property type="entry name" value="ARMC8/Vid28"/>
</dbReference>
<dbReference type="SUPFAM" id="SSF48371">
    <property type="entry name" value="ARM repeat"/>
    <property type="match status" value="1"/>
</dbReference>
<dbReference type="GO" id="GO:0005737">
    <property type="term" value="C:cytoplasm"/>
    <property type="evidence" value="ECO:0007669"/>
    <property type="project" value="UniProtKB-SubCell"/>
</dbReference>
<dbReference type="EMBL" id="OA564468">
    <property type="protein sequence ID" value="CAD7194387.1"/>
    <property type="molecule type" value="Genomic_DNA"/>
</dbReference>
<gene>
    <name evidence="8" type="ORF">TDIB3V08_LOCUS813</name>
</gene>
<organism evidence="8">
    <name type="scientific">Timema douglasi</name>
    <name type="common">Walking stick</name>
    <dbReference type="NCBI Taxonomy" id="61478"/>
    <lineage>
        <taxon>Eukaryota</taxon>
        <taxon>Metazoa</taxon>
        <taxon>Ecdysozoa</taxon>
        <taxon>Arthropoda</taxon>
        <taxon>Hexapoda</taxon>
        <taxon>Insecta</taxon>
        <taxon>Pterygota</taxon>
        <taxon>Neoptera</taxon>
        <taxon>Polyneoptera</taxon>
        <taxon>Phasmatodea</taxon>
        <taxon>Timematodea</taxon>
        <taxon>Timematoidea</taxon>
        <taxon>Timematidae</taxon>
        <taxon>Timema</taxon>
    </lineage>
</organism>
<dbReference type="InterPro" id="IPR000225">
    <property type="entry name" value="Armadillo"/>
</dbReference>
<dbReference type="PANTHER" id="PTHR15651:SF7">
    <property type="entry name" value="ARMADILLO REPEAT-CONTAINING PROTEIN 8"/>
    <property type="match status" value="1"/>
</dbReference>
<feature type="repeat" description="ARM" evidence="7">
    <location>
        <begin position="191"/>
        <end position="226"/>
    </location>
</feature>
<dbReference type="InterPro" id="IPR000357">
    <property type="entry name" value="HEAT"/>
</dbReference>
<evidence type="ECO:0000256" key="2">
    <source>
        <dbReference type="ARBA" id="ARBA00004496"/>
    </source>
</evidence>
<protein>
    <recommendedName>
        <fullName evidence="3">Armadillo repeat-containing protein 8</fullName>
    </recommendedName>
</protein>